<dbReference type="InterPro" id="IPR044946">
    <property type="entry name" value="Restrct_endonuc_typeI_TRD_sf"/>
</dbReference>
<dbReference type="SUPFAM" id="SSF116734">
    <property type="entry name" value="DNA methylase specificity domain"/>
    <property type="match status" value="1"/>
</dbReference>
<reference evidence="5 6" key="1">
    <citation type="submission" date="2020-09" db="EMBL/GenBank/DDBJ databases">
        <title>Draft Genomes of Bacterial Isolates from North Pond Shallow Sediments.</title>
        <authorList>
            <person name="Kiel Reese B."/>
            <person name="Mullis M."/>
            <person name="Weisend R.E."/>
        </authorList>
    </citation>
    <scope>NUCLEOTIDE SEQUENCE [LARGE SCALE GENOMIC DNA]</scope>
    <source>
        <strain evidence="5 6">KJE-3</strain>
    </source>
</reference>
<feature type="non-terminal residue" evidence="5">
    <location>
        <position position="1"/>
    </location>
</feature>
<name>A0ABS0Z5U6_9GAMM</name>
<dbReference type="Gene3D" id="3.90.220.20">
    <property type="entry name" value="DNA methylase specificity domains"/>
    <property type="match status" value="1"/>
</dbReference>
<evidence type="ECO:0000259" key="4">
    <source>
        <dbReference type="Pfam" id="PF01420"/>
    </source>
</evidence>
<accession>A0ABS0Z5U6</accession>
<dbReference type="RefSeq" id="WP_199495236.1">
    <property type="nucleotide sequence ID" value="NZ_JAEMOS010000072.1"/>
</dbReference>
<keyword evidence="5" id="KW-0540">Nuclease</keyword>
<dbReference type="PANTHER" id="PTHR30408">
    <property type="entry name" value="TYPE-1 RESTRICTION ENZYME ECOKI SPECIFICITY PROTEIN"/>
    <property type="match status" value="1"/>
</dbReference>
<protein>
    <submittedName>
        <fullName evidence="5">Restriction endonuclease subunit S</fullName>
    </submittedName>
</protein>
<dbReference type="InterPro" id="IPR000055">
    <property type="entry name" value="Restrct_endonuc_typeI_TRD"/>
</dbReference>
<sequence>VISTRTNQLLIKITFIEFINRHYFQKVNFSLANFTRIPADPQVQKGDLIITLRGTLGACCIFDCEYEQAFINAQMMIIRPHDSVKSTFLHDLLVSKAIKAHLQSLGQGGAVPQLTANQLKELRLPIPSIDEQVKYEAARKVIFGLLDKMPRSTNRDLFDSLSQKAFSGLI</sequence>
<evidence type="ECO:0000313" key="5">
    <source>
        <dbReference type="EMBL" id="MBJ7268089.1"/>
    </source>
</evidence>
<evidence type="ECO:0000256" key="1">
    <source>
        <dbReference type="ARBA" id="ARBA00010923"/>
    </source>
</evidence>
<evidence type="ECO:0000313" key="6">
    <source>
        <dbReference type="Proteomes" id="UP000655994"/>
    </source>
</evidence>
<dbReference type="Pfam" id="PF01420">
    <property type="entry name" value="Methylase_S"/>
    <property type="match status" value="1"/>
</dbReference>
<comment type="caution">
    <text evidence="5">The sequence shown here is derived from an EMBL/GenBank/DDBJ whole genome shotgun (WGS) entry which is preliminary data.</text>
</comment>
<evidence type="ECO:0000256" key="3">
    <source>
        <dbReference type="ARBA" id="ARBA00023125"/>
    </source>
</evidence>
<keyword evidence="5" id="KW-0378">Hydrolase</keyword>
<comment type="similarity">
    <text evidence="1">Belongs to the type-I restriction system S methylase family.</text>
</comment>
<dbReference type="PANTHER" id="PTHR30408:SF12">
    <property type="entry name" value="TYPE I RESTRICTION ENZYME MJAVIII SPECIFICITY SUBUNIT"/>
    <property type="match status" value="1"/>
</dbReference>
<keyword evidence="5" id="KW-0255">Endonuclease</keyword>
<proteinExistence type="inferred from homology"/>
<dbReference type="Proteomes" id="UP000655994">
    <property type="component" value="Unassembled WGS sequence"/>
</dbReference>
<dbReference type="InterPro" id="IPR052021">
    <property type="entry name" value="Type-I_RS_S_subunit"/>
</dbReference>
<dbReference type="GO" id="GO:0004519">
    <property type="term" value="F:endonuclease activity"/>
    <property type="evidence" value="ECO:0007669"/>
    <property type="project" value="UniProtKB-KW"/>
</dbReference>
<feature type="domain" description="Type I restriction modification DNA specificity" evidence="4">
    <location>
        <begin position="40"/>
        <end position="134"/>
    </location>
</feature>
<dbReference type="EMBL" id="JAEMOS010000072">
    <property type="protein sequence ID" value="MBJ7268089.1"/>
    <property type="molecule type" value="Genomic_DNA"/>
</dbReference>
<keyword evidence="6" id="KW-1185">Reference proteome</keyword>
<organism evidence="5 6">
    <name type="scientific">Idiomarina abyssalis</name>
    <dbReference type="NCBI Taxonomy" id="86102"/>
    <lineage>
        <taxon>Bacteria</taxon>
        <taxon>Pseudomonadati</taxon>
        <taxon>Pseudomonadota</taxon>
        <taxon>Gammaproteobacteria</taxon>
        <taxon>Alteromonadales</taxon>
        <taxon>Idiomarinaceae</taxon>
        <taxon>Idiomarina</taxon>
    </lineage>
</organism>
<keyword evidence="3" id="KW-0238">DNA-binding</keyword>
<keyword evidence="2" id="KW-0680">Restriction system</keyword>
<gene>
    <name evidence="5" type="ORF">JHC10_14225</name>
</gene>
<evidence type="ECO:0000256" key="2">
    <source>
        <dbReference type="ARBA" id="ARBA00022747"/>
    </source>
</evidence>